<organism evidence="2">
    <name type="scientific">Brassica campestris</name>
    <name type="common">Field mustard</name>
    <dbReference type="NCBI Taxonomy" id="3711"/>
    <lineage>
        <taxon>Eukaryota</taxon>
        <taxon>Viridiplantae</taxon>
        <taxon>Streptophyta</taxon>
        <taxon>Embryophyta</taxon>
        <taxon>Tracheophyta</taxon>
        <taxon>Spermatophyta</taxon>
        <taxon>Magnoliopsida</taxon>
        <taxon>eudicotyledons</taxon>
        <taxon>Gunneridae</taxon>
        <taxon>Pentapetalae</taxon>
        <taxon>rosids</taxon>
        <taxon>malvids</taxon>
        <taxon>Brassicales</taxon>
        <taxon>Brassicaceae</taxon>
        <taxon>Brassiceae</taxon>
        <taxon>Brassica</taxon>
    </lineage>
</organism>
<dbReference type="EMBL" id="LS974620">
    <property type="protein sequence ID" value="CAG7906216.1"/>
    <property type="molecule type" value="Genomic_DNA"/>
</dbReference>
<evidence type="ECO:0000313" key="2">
    <source>
        <dbReference type="EMBL" id="VDD11879.1"/>
    </source>
</evidence>
<sequence length="90" mass="10611">LIKWFKTKKENSAKAIIDLQSRLEEHLSCGDPSPEIIRELSLALSKAYKEEELYWRQRSRVQWLQGGDRNSAYFHAVTKGRRSYNRLTTI</sequence>
<gene>
    <name evidence="2" type="ORF">BRAA04T16684Z</name>
    <name evidence="1" type="ORF">BRAPAZ1V2_A04P11170.2</name>
</gene>
<dbReference type="EMBL" id="LR031576">
    <property type="protein sequence ID" value="VDD11879.1"/>
    <property type="molecule type" value="Genomic_DNA"/>
</dbReference>
<dbReference type="AlphaFoldDB" id="A0A3P6CWV3"/>
<feature type="non-terminal residue" evidence="2">
    <location>
        <position position="90"/>
    </location>
</feature>
<dbReference type="Gramene" id="A04p11170.2_BraZ1">
    <property type="protein sequence ID" value="A04p11170.2_BraZ1.CDS.1"/>
    <property type="gene ID" value="A04g11170.2_BraZ1"/>
</dbReference>
<dbReference type="Proteomes" id="UP000694005">
    <property type="component" value="Chromosome A04"/>
</dbReference>
<accession>A0A3P6CWV3</accession>
<protein>
    <submittedName>
        <fullName evidence="1">Uncharacterized protein</fullName>
    </submittedName>
</protein>
<evidence type="ECO:0000313" key="1">
    <source>
        <dbReference type="EMBL" id="CAG7906216.1"/>
    </source>
</evidence>
<reference evidence="2" key="1">
    <citation type="submission" date="2018-11" db="EMBL/GenBank/DDBJ databases">
        <authorList>
            <consortium name="Genoscope - CEA"/>
            <person name="William W."/>
        </authorList>
    </citation>
    <scope>NUCLEOTIDE SEQUENCE</scope>
</reference>
<name>A0A3P6CWV3_BRACM</name>
<proteinExistence type="predicted"/>
<feature type="non-terminal residue" evidence="2">
    <location>
        <position position="1"/>
    </location>
</feature>